<evidence type="ECO:0000256" key="4">
    <source>
        <dbReference type="ARBA" id="ARBA00022692"/>
    </source>
</evidence>
<dbReference type="PANTHER" id="PTHR22926">
    <property type="entry name" value="PHOSPHO-N-ACETYLMURAMOYL-PENTAPEPTIDE-TRANSFERASE"/>
    <property type="match status" value="1"/>
</dbReference>
<dbReference type="InterPro" id="IPR003524">
    <property type="entry name" value="PNAcMuramoyl-5peptid_Trfase"/>
</dbReference>
<organism evidence="10 11">
    <name type="scientific">Candidatus Segetimicrobium genomatis</name>
    <dbReference type="NCBI Taxonomy" id="2569760"/>
    <lineage>
        <taxon>Bacteria</taxon>
        <taxon>Bacillati</taxon>
        <taxon>Candidatus Sysuimicrobiota</taxon>
        <taxon>Candidatus Sysuimicrobiia</taxon>
        <taxon>Candidatus Sysuimicrobiales</taxon>
        <taxon>Candidatus Segetimicrobiaceae</taxon>
        <taxon>Candidatus Segetimicrobium</taxon>
    </lineage>
</organism>
<dbReference type="InterPro" id="IPR018480">
    <property type="entry name" value="PNAcMuramoyl-5peptid_Trfase_CS"/>
</dbReference>
<evidence type="ECO:0000313" key="10">
    <source>
        <dbReference type="EMBL" id="TMI74998.1"/>
    </source>
</evidence>
<comment type="caution">
    <text evidence="10">The sequence shown here is derived from an EMBL/GenBank/DDBJ whole genome shotgun (WGS) entry which is preliminary data.</text>
</comment>
<protein>
    <recommendedName>
        <fullName evidence="7">Phospho-N-acetylmuramoyl-pentapeptide-transferase</fullName>
        <ecNumber evidence="7">2.7.8.13</ecNumber>
    </recommendedName>
</protein>
<gene>
    <name evidence="10" type="ORF">E6H05_07155</name>
</gene>
<dbReference type="CDD" id="cd06852">
    <property type="entry name" value="GT_MraY"/>
    <property type="match status" value="1"/>
</dbReference>
<dbReference type="GO" id="GO:0071555">
    <property type="term" value="P:cell wall organization"/>
    <property type="evidence" value="ECO:0007669"/>
    <property type="project" value="TreeGrafter"/>
</dbReference>
<dbReference type="GO" id="GO:0009252">
    <property type="term" value="P:peptidoglycan biosynthetic process"/>
    <property type="evidence" value="ECO:0007669"/>
    <property type="project" value="UniProtKB-UniRule"/>
</dbReference>
<dbReference type="PANTHER" id="PTHR22926:SF5">
    <property type="entry name" value="PHOSPHO-N-ACETYLMURAMOYL-PENTAPEPTIDE-TRANSFERASE HOMOLOG"/>
    <property type="match status" value="1"/>
</dbReference>
<evidence type="ECO:0000256" key="6">
    <source>
        <dbReference type="ARBA" id="ARBA00023136"/>
    </source>
</evidence>
<dbReference type="PROSITE" id="PS01347">
    <property type="entry name" value="MRAY_1"/>
    <property type="match status" value="1"/>
</dbReference>
<dbReference type="Proteomes" id="UP000318834">
    <property type="component" value="Unassembled WGS sequence"/>
</dbReference>
<dbReference type="GO" id="GO:0046872">
    <property type="term" value="F:metal ion binding"/>
    <property type="evidence" value="ECO:0007669"/>
    <property type="project" value="UniProtKB-KW"/>
</dbReference>
<keyword evidence="8" id="KW-0460">Magnesium</keyword>
<keyword evidence="5 9" id="KW-1133">Transmembrane helix</keyword>
<keyword evidence="6 9" id="KW-0472">Membrane</keyword>
<proteinExistence type="inferred from homology"/>
<evidence type="ECO:0000256" key="7">
    <source>
        <dbReference type="NCBIfam" id="TIGR00445"/>
    </source>
</evidence>
<feature type="binding site" evidence="8">
    <location>
        <position position="160"/>
    </location>
    <ligand>
        <name>Mg(2+)</name>
        <dbReference type="ChEBI" id="CHEBI:18420"/>
    </ligand>
</feature>
<dbReference type="GO" id="GO:0008963">
    <property type="term" value="F:phospho-N-acetylmuramoyl-pentapeptide-transferase activity"/>
    <property type="evidence" value="ECO:0007669"/>
    <property type="project" value="UniProtKB-UniRule"/>
</dbReference>
<feature type="transmembrane region" description="Helical" evidence="9">
    <location>
        <begin position="168"/>
        <end position="186"/>
    </location>
</feature>
<reference evidence="10 11" key="1">
    <citation type="journal article" date="2019" name="Nat. Microbiol.">
        <title>Mediterranean grassland soil C-N compound turnover is dependent on rainfall and depth, and is mediated by genomically divergent microorganisms.</title>
        <authorList>
            <person name="Diamond S."/>
            <person name="Andeer P.F."/>
            <person name="Li Z."/>
            <person name="Crits-Christoph A."/>
            <person name="Burstein D."/>
            <person name="Anantharaman K."/>
            <person name="Lane K.R."/>
            <person name="Thomas B.C."/>
            <person name="Pan C."/>
            <person name="Northen T.R."/>
            <person name="Banfield J.F."/>
        </authorList>
    </citation>
    <scope>NUCLEOTIDE SEQUENCE [LARGE SCALE GENOMIC DNA]</scope>
    <source>
        <strain evidence="10">NP_8</strain>
    </source>
</reference>
<feature type="transmembrane region" description="Helical" evidence="9">
    <location>
        <begin position="46"/>
        <end position="64"/>
    </location>
</feature>
<evidence type="ECO:0000313" key="11">
    <source>
        <dbReference type="Proteomes" id="UP000318834"/>
    </source>
</evidence>
<feature type="transmembrane region" description="Helical" evidence="9">
    <location>
        <begin position="216"/>
        <end position="235"/>
    </location>
</feature>
<feature type="transmembrane region" description="Helical" evidence="9">
    <location>
        <begin position="192"/>
        <end position="209"/>
    </location>
</feature>
<accession>A0A537IUJ9</accession>
<keyword evidence="3 10" id="KW-0808">Transferase</keyword>
<evidence type="ECO:0000256" key="9">
    <source>
        <dbReference type="SAM" id="Phobius"/>
    </source>
</evidence>
<dbReference type="Pfam" id="PF00953">
    <property type="entry name" value="Glycos_transf_4"/>
    <property type="match status" value="1"/>
</dbReference>
<evidence type="ECO:0000256" key="1">
    <source>
        <dbReference type="ARBA" id="ARBA00004141"/>
    </source>
</evidence>
<dbReference type="EMBL" id="VBAP01000048">
    <property type="protein sequence ID" value="TMI74998.1"/>
    <property type="molecule type" value="Genomic_DNA"/>
</dbReference>
<feature type="transmembrane region" description="Helical" evidence="9">
    <location>
        <begin position="6"/>
        <end position="25"/>
    </location>
</feature>
<evidence type="ECO:0000256" key="2">
    <source>
        <dbReference type="ARBA" id="ARBA00005583"/>
    </source>
</evidence>
<comment type="subcellular location">
    <subcellularLocation>
        <location evidence="1">Membrane</location>
        <topology evidence="1">Multi-pass membrane protein</topology>
    </subcellularLocation>
</comment>
<feature type="transmembrane region" description="Helical" evidence="9">
    <location>
        <begin position="70"/>
        <end position="92"/>
    </location>
</feature>
<feature type="transmembrane region" description="Helical" evidence="9">
    <location>
        <begin position="241"/>
        <end position="264"/>
    </location>
</feature>
<dbReference type="EC" id="2.7.8.13" evidence="7"/>
<dbReference type="Pfam" id="PF10555">
    <property type="entry name" value="MraY_sig1"/>
    <property type="match status" value="1"/>
</dbReference>
<evidence type="ECO:0000256" key="3">
    <source>
        <dbReference type="ARBA" id="ARBA00022679"/>
    </source>
</evidence>
<dbReference type="GO" id="GO:0005886">
    <property type="term" value="C:plasma membrane"/>
    <property type="evidence" value="ECO:0007669"/>
    <property type="project" value="TreeGrafter"/>
</dbReference>
<dbReference type="PROSITE" id="PS01348">
    <property type="entry name" value="MRAY_2"/>
    <property type="match status" value="1"/>
</dbReference>
<feature type="non-terminal residue" evidence="10">
    <location>
        <position position="1"/>
    </location>
</feature>
<keyword evidence="4 9" id="KW-0812">Transmembrane</keyword>
<feature type="transmembrane region" description="Helical" evidence="9">
    <location>
        <begin position="293"/>
        <end position="311"/>
    </location>
</feature>
<sequence length="312" mass="32651">AAALAAVLTLVLGRWGIPFLTRFHVAQRIREEAPTQHRGKAGTPTMGGLLLIPAAAIAAVIAVPQHEWRLWLPLAAMVAYGAVGGLDDALAIRRRRNLGLRARERLALQVILAGGVAAYAVRRPELGTGLILPGVGAVQLGWAYAIFVILYVVGFANAVNLTDGLDGLAAGTVAIASGAYAAVAVKLGRPEIAALAAAVAGACAGFAWFNAHPASVFMGDVGSNALGAVLAGMAIVTKTEWLLLVIGLVFVLEAASVVLQVVYFKATGGRRIFRMSPLHHHFELAGWSETQTVTRMWIIGIFAALLGLTLVF</sequence>
<evidence type="ECO:0000256" key="5">
    <source>
        <dbReference type="ARBA" id="ARBA00022989"/>
    </source>
</evidence>
<comment type="similarity">
    <text evidence="2">Belongs to the glycosyltransferase 4 family. MraY subfamily.</text>
</comment>
<evidence type="ECO:0000256" key="8">
    <source>
        <dbReference type="PIRSR" id="PIRSR600715-1"/>
    </source>
</evidence>
<name>A0A537IUJ9_9BACT</name>
<feature type="binding site" evidence="8">
    <location>
        <position position="220"/>
    </location>
    <ligand>
        <name>Mg(2+)</name>
        <dbReference type="ChEBI" id="CHEBI:18420"/>
    </ligand>
</feature>
<dbReference type="NCBIfam" id="TIGR00445">
    <property type="entry name" value="mraY"/>
    <property type="match status" value="1"/>
</dbReference>
<dbReference type="AlphaFoldDB" id="A0A537IUJ9"/>
<feature type="transmembrane region" description="Helical" evidence="9">
    <location>
        <begin position="141"/>
        <end position="161"/>
    </location>
</feature>
<dbReference type="HAMAP" id="MF_00038">
    <property type="entry name" value="MraY"/>
    <property type="match status" value="1"/>
</dbReference>
<comment type="cofactor">
    <cofactor evidence="8">
        <name>Mg(2+)</name>
        <dbReference type="ChEBI" id="CHEBI:18420"/>
    </cofactor>
</comment>
<dbReference type="InterPro" id="IPR000715">
    <property type="entry name" value="Glycosyl_transferase_4"/>
</dbReference>
<keyword evidence="8" id="KW-0479">Metal-binding</keyword>